<organism evidence="9 10">
    <name type="scientific">Tritrichomonas foetus</name>
    <dbReference type="NCBI Taxonomy" id="1144522"/>
    <lineage>
        <taxon>Eukaryota</taxon>
        <taxon>Metamonada</taxon>
        <taxon>Parabasalia</taxon>
        <taxon>Tritrichomonadida</taxon>
        <taxon>Tritrichomonadidae</taxon>
        <taxon>Tritrichomonas</taxon>
    </lineage>
</organism>
<dbReference type="SUPFAM" id="SSF46689">
    <property type="entry name" value="Homeodomain-like"/>
    <property type="match status" value="2"/>
</dbReference>
<dbReference type="GeneID" id="94829399"/>
<sequence length="448" mass="48945">MICPHPAHPEAIQALIAVGSAYVSDTVGSSLLSQSILTKLESVFHTYLKGEIPYAAAAHFFMVTISTTKPLDKMNAIMNMQDAPLPNISDYPIEAQTFLLRKKSRPWTEYEDMRLLAGISRFGLDGWGSVAQFVGNSRTKAQCCQRWVRGLDPRISKVHWTAEEDNRLLELVAKYGQKSWTKISSEFGNRCDVQCRYRFKQLTAVGPSPEDDQNFPNNCQTAQNQPNGQTTIQNNLNSLNHLNSVNNQGICSSLSYNNNLQNNAQNNISNCISNNISNNISSSISNNVSSCMSSSISSSISISIPNVQNIHVSRIMSPSPQLSRNIQPYAQSIPQPVIQSANPICVRSSDEDNAQTPPIIATTSPGPCSSVGQNMIQNGISGNSSKVVLPSIDSFLPRFQSISVMKSVGPLTSNEETINSPSYSNGNPNNEESQSSQLVLPNLSQKKS</sequence>
<evidence type="ECO:0000256" key="5">
    <source>
        <dbReference type="SAM" id="MobiDB-lite"/>
    </source>
</evidence>
<evidence type="ECO:0000256" key="4">
    <source>
        <dbReference type="ARBA" id="ARBA00023242"/>
    </source>
</evidence>
<feature type="domain" description="HTH myb-type" evidence="8">
    <location>
        <begin position="152"/>
        <end position="202"/>
    </location>
</feature>
<dbReference type="PANTHER" id="PTHR46621:SF1">
    <property type="entry name" value="SNRNA-ACTIVATING PROTEIN COMPLEX SUBUNIT 4"/>
    <property type="match status" value="1"/>
</dbReference>
<evidence type="ECO:0000256" key="1">
    <source>
        <dbReference type="ARBA" id="ARBA00023015"/>
    </source>
</evidence>
<feature type="domain" description="Myb-like" evidence="6">
    <location>
        <begin position="103"/>
        <end position="151"/>
    </location>
</feature>
<dbReference type="InterPro" id="IPR017930">
    <property type="entry name" value="Myb_dom"/>
</dbReference>
<name>A0A1J4JKB3_9EUKA</name>
<dbReference type="InterPro" id="IPR001005">
    <property type="entry name" value="SANT/Myb"/>
</dbReference>
<evidence type="ECO:0000256" key="2">
    <source>
        <dbReference type="ARBA" id="ARBA00023125"/>
    </source>
</evidence>
<dbReference type="InterPro" id="IPR051575">
    <property type="entry name" value="Myb-like_DNA-bd"/>
</dbReference>
<feature type="compositionally biased region" description="Low complexity" evidence="5">
    <location>
        <begin position="419"/>
        <end position="433"/>
    </location>
</feature>
<dbReference type="GO" id="GO:0001006">
    <property type="term" value="F:RNA polymerase III type 3 promoter sequence-specific DNA binding"/>
    <property type="evidence" value="ECO:0007669"/>
    <property type="project" value="TreeGrafter"/>
</dbReference>
<feature type="compositionally biased region" description="Polar residues" evidence="5">
    <location>
        <begin position="434"/>
        <end position="448"/>
    </location>
</feature>
<feature type="domain" description="SANT" evidence="7">
    <location>
        <begin position="102"/>
        <end position="143"/>
    </location>
</feature>
<evidence type="ECO:0000259" key="7">
    <source>
        <dbReference type="PROSITE" id="PS51293"/>
    </source>
</evidence>
<evidence type="ECO:0000259" key="6">
    <source>
        <dbReference type="PROSITE" id="PS50090"/>
    </source>
</evidence>
<reference evidence="9" key="1">
    <citation type="submission" date="2016-10" db="EMBL/GenBank/DDBJ databases">
        <authorList>
            <person name="Benchimol M."/>
            <person name="Almeida L.G."/>
            <person name="Vasconcelos A.T."/>
            <person name="Perreira-Neves A."/>
            <person name="Rosa I.A."/>
            <person name="Tasca T."/>
            <person name="Bogo M.R."/>
            <person name="de Souza W."/>
        </authorList>
    </citation>
    <scope>NUCLEOTIDE SEQUENCE [LARGE SCALE GENOMIC DNA]</scope>
    <source>
        <strain evidence="9">K</strain>
    </source>
</reference>
<dbReference type="PROSITE" id="PS51294">
    <property type="entry name" value="HTH_MYB"/>
    <property type="match status" value="1"/>
</dbReference>
<keyword evidence="3" id="KW-0804">Transcription</keyword>
<dbReference type="PROSITE" id="PS50090">
    <property type="entry name" value="MYB_LIKE"/>
    <property type="match status" value="2"/>
</dbReference>
<dbReference type="AlphaFoldDB" id="A0A1J4JKB3"/>
<dbReference type="GO" id="GO:0042796">
    <property type="term" value="P:snRNA transcription by RNA polymerase III"/>
    <property type="evidence" value="ECO:0007669"/>
    <property type="project" value="TreeGrafter"/>
</dbReference>
<feature type="region of interest" description="Disordered" evidence="5">
    <location>
        <begin position="411"/>
        <end position="448"/>
    </location>
</feature>
<dbReference type="GO" id="GO:0042795">
    <property type="term" value="P:snRNA transcription by RNA polymerase II"/>
    <property type="evidence" value="ECO:0007669"/>
    <property type="project" value="TreeGrafter"/>
</dbReference>
<dbReference type="PANTHER" id="PTHR46621">
    <property type="entry name" value="SNRNA-ACTIVATING PROTEIN COMPLEX SUBUNIT 4"/>
    <property type="match status" value="1"/>
</dbReference>
<evidence type="ECO:0000256" key="3">
    <source>
        <dbReference type="ARBA" id="ARBA00023163"/>
    </source>
</evidence>
<evidence type="ECO:0000259" key="8">
    <source>
        <dbReference type="PROSITE" id="PS51294"/>
    </source>
</evidence>
<evidence type="ECO:0000313" key="10">
    <source>
        <dbReference type="Proteomes" id="UP000179807"/>
    </source>
</evidence>
<dbReference type="OrthoDB" id="2143914at2759"/>
<dbReference type="SMART" id="SM00717">
    <property type="entry name" value="SANT"/>
    <property type="match status" value="2"/>
</dbReference>
<dbReference type="GO" id="GO:0000978">
    <property type="term" value="F:RNA polymerase II cis-regulatory region sequence-specific DNA binding"/>
    <property type="evidence" value="ECO:0007669"/>
    <property type="project" value="TreeGrafter"/>
</dbReference>
<keyword evidence="1" id="KW-0805">Transcription regulation</keyword>
<proteinExistence type="predicted"/>
<dbReference type="PROSITE" id="PS51293">
    <property type="entry name" value="SANT"/>
    <property type="match status" value="1"/>
</dbReference>
<keyword evidence="10" id="KW-1185">Reference proteome</keyword>
<dbReference type="InterPro" id="IPR017884">
    <property type="entry name" value="SANT_dom"/>
</dbReference>
<dbReference type="InterPro" id="IPR009057">
    <property type="entry name" value="Homeodomain-like_sf"/>
</dbReference>
<keyword evidence="2" id="KW-0238">DNA-binding</keyword>
<accession>A0A1J4JKB3</accession>
<evidence type="ECO:0000313" key="9">
    <source>
        <dbReference type="EMBL" id="OHS97979.1"/>
    </source>
</evidence>
<evidence type="ECO:0008006" key="11">
    <source>
        <dbReference type="Google" id="ProtNLM"/>
    </source>
</evidence>
<dbReference type="Proteomes" id="UP000179807">
    <property type="component" value="Unassembled WGS sequence"/>
</dbReference>
<dbReference type="CDD" id="cd00167">
    <property type="entry name" value="SANT"/>
    <property type="match status" value="2"/>
</dbReference>
<feature type="domain" description="Myb-like" evidence="6">
    <location>
        <begin position="152"/>
        <end position="203"/>
    </location>
</feature>
<dbReference type="GO" id="GO:0019185">
    <property type="term" value="C:snRNA-activating protein complex"/>
    <property type="evidence" value="ECO:0007669"/>
    <property type="project" value="TreeGrafter"/>
</dbReference>
<gene>
    <name evidence="9" type="ORF">TRFO_09130</name>
</gene>
<comment type="caution">
    <text evidence="9">The sequence shown here is derived from an EMBL/GenBank/DDBJ whole genome shotgun (WGS) entry which is preliminary data.</text>
</comment>
<dbReference type="EMBL" id="MLAK01001082">
    <property type="protein sequence ID" value="OHS97979.1"/>
    <property type="molecule type" value="Genomic_DNA"/>
</dbReference>
<keyword evidence="4" id="KW-0539">Nucleus</keyword>
<dbReference type="VEuPathDB" id="TrichDB:TRFO_09130"/>
<dbReference type="RefSeq" id="XP_068351116.1">
    <property type="nucleotide sequence ID" value="XM_068494695.1"/>
</dbReference>
<dbReference type="Gene3D" id="1.10.10.60">
    <property type="entry name" value="Homeodomain-like"/>
    <property type="match status" value="2"/>
</dbReference>
<protein>
    <recommendedName>
        <fullName evidence="11">Myb-like DNA-binding domain containing protein</fullName>
    </recommendedName>
</protein>
<dbReference type="Pfam" id="PF00249">
    <property type="entry name" value="Myb_DNA-binding"/>
    <property type="match status" value="2"/>
</dbReference>